<dbReference type="EMBL" id="CABWIE010000036">
    <property type="protein sequence ID" value="VWM01861.1"/>
    <property type="molecule type" value="Genomic_DNA"/>
</dbReference>
<name>A0A5K1JID0_9ACTN</name>
<dbReference type="Proteomes" id="UP000330807">
    <property type="component" value="Unassembled WGS sequence"/>
</dbReference>
<sequence>MTKRSMPCLFHATLYALGAARLRMLNLLRSVDPLGTKERIILRRDFGSMPQNPDSPTTLYMPNRSNRGVIIANPRVLDTS</sequence>
<organism evidence="2 3">
    <name type="scientific">Collinsella aerofaciens</name>
    <dbReference type="NCBI Taxonomy" id="74426"/>
    <lineage>
        <taxon>Bacteria</taxon>
        <taxon>Bacillati</taxon>
        <taxon>Actinomycetota</taxon>
        <taxon>Coriobacteriia</taxon>
        <taxon>Coriobacteriales</taxon>
        <taxon>Coriobacteriaceae</taxon>
        <taxon>Collinsella</taxon>
    </lineage>
</organism>
<dbReference type="Proteomes" id="UP000361836">
    <property type="component" value="Unassembled WGS sequence"/>
</dbReference>
<evidence type="ECO:0000313" key="3">
    <source>
        <dbReference type="Proteomes" id="UP000330807"/>
    </source>
</evidence>
<proteinExistence type="predicted"/>
<gene>
    <name evidence="1" type="ORF">KCJAJFAP_01018</name>
    <name evidence="2" type="ORF">LMKDKBCB_00561</name>
</gene>
<evidence type="ECO:0000313" key="4">
    <source>
        <dbReference type="Proteomes" id="UP000361836"/>
    </source>
</evidence>
<evidence type="ECO:0000313" key="2">
    <source>
        <dbReference type="EMBL" id="VWM04613.1"/>
    </source>
</evidence>
<evidence type="ECO:0000313" key="1">
    <source>
        <dbReference type="EMBL" id="VWM01861.1"/>
    </source>
</evidence>
<reference evidence="3 4" key="1">
    <citation type="submission" date="2019-10" db="EMBL/GenBank/DDBJ databases">
        <authorList>
            <person name="Wolf R A."/>
        </authorList>
    </citation>
    <scope>NUCLEOTIDE SEQUENCE [LARGE SCALE GENOMIC DNA]</scope>
    <source>
        <strain evidence="2">Collinsella_aerofaciens_AK_138A</strain>
        <strain evidence="1">Collinsella_aerofaciens_MC2</strain>
    </source>
</reference>
<dbReference type="EMBL" id="CABWIH010000106">
    <property type="protein sequence ID" value="VWM04613.1"/>
    <property type="molecule type" value="Genomic_DNA"/>
</dbReference>
<dbReference type="AlphaFoldDB" id="A0A5K1JID0"/>
<protein>
    <submittedName>
        <fullName evidence="2">Uncharacterized protein</fullName>
    </submittedName>
</protein>
<keyword evidence="4" id="KW-1185">Reference proteome</keyword>
<accession>A0A5K1JID0</accession>